<feature type="compositionally biased region" description="Basic and acidic residues" evidence="1">
    <location>
        <begin position="144"/>
        <end position="156"/>
    </location>
</feature>
<feature type="region of interest" description="Disordered" evidence="1">
    <location>
        <begin position="396"/>
        <end position="421"/>
    </location>
</feature>
<feature type="compositionally biased region" description="Basic and acidic residues" evidence="1">
    <location>
        <begin position="686"/>
        <end position="698"/>
    </location>
</feature>
<reference evidence="2 3" key="1">
    <citation type="submission" date="2024-01" db="EMBL/GenBank/DDBJ databases">
        <title>Genome assemblies of Stephania.</title>
        <authorList>
            <person name="Yang L."/>
        </authorList>
    </citation>
    <scope>NUCLEOTIDE SEQUENCE [LARGE SCALE GENOMIC DNA]</scope>
    <source>
        <strain evidence="2">JXDWG</strain>
        <tissue evidence="2">Leaf</tissue>
    </source>
</reference>
<feature type="compositionally biased region" description="Polar residues" evidence="1">
    <location>
        <begin position="10"/>
        <end position="22"/>
    </location>
</feature>
<feature type="region of interest" description="Disordered" evidence="1">
    <location>
        <begin position="790"/>
        <end position="1252"/>
    </location>
</feature>
<feature type="region of interest" description="Disordered" evidence="1">
    <location>
        <begin position="746"/>
        <end position="773"/>
    </location>
</feature>
<feature type="compositionally biased region" description="Basic and acidic residues" evidence="1">
    <location>
        <begin position="274"/>
        <end position="298"/>
    </location>
</feature>
<evidence type="ECO:0000256" key="1">
    <source>
        <dbReference type="SAM" id="MobiDB-lite"/>
    </source>
</evidence>
<feature type="region of interest" description="Disordered" evidence="1">
    <location>
        <begin position="669"/>
        <end position="698"/>
    </location>
</feature>
<feature type="compositionally biased region" description="Basic and acidic residues" evidence="1">
    <location>
        <begin position="1107"/>
        <end position="1121"/>
    </location>
</feature>
<gene>
    <name evidence="2" type="ORF">Scep_017894</name>
</gene>
<feature type="compositionally biased region" description="Acidic residues" evidence="1">
    <location>
        <begin position="631"/>
        <end position="641"/>
    </location>
</feature>
<feature type="compositionally biased region" description="Polar residues" evidence="1">
    <location>
        <begin position="1122"/>
        <end position="1134"/>
    </location>
</feature>
<feature type="compositionally biased region" description="Polar residues" evidence="1">
    <location>
        <begin position="405"/>
        <end position="418"/>
    </location>
</feature>
<feature type="region of interest" description="Disordered" evidence="1">
    <location>
        <begin position="563"/>
        <end position="587"/>
    </location>
</feature>
<feature type="compositionally biased region" description="Basic and acidic residues" evidence="1">
    <location>
        <begin position="1157"/>
        <end position="1168"/>
    </location>
</feature>
<feature type="compositionally biased region" description="Polar residues" evidence="1">
    <location>
        <begin position="1321"/>
        <end position="1348"/>
    </location>
</feature>
<feature type="compositionally biased region" description="Basic and acidic residues" evidence="1">
    <location>
        <begin position="1181"/>
        <end position="1211"/>
    </location>
</feature>
<feature type="compositionally biased region" description="Basic and acidic residues" evidence="1">
    <location>
        <begin position="880"/>
        <end position="896"/>
    </location>
</feature>
<name>A0AAP0NXD2_9MAGN</name>
<feature type="compositionally biased region" description="Basic and acidic residues" evidence="1">
    <location>
        <begin position="563"/>
        <end position="574"/>
    </location>
</feature>
<protein>
    <submittedName>
        <fullName evidence="2">Uncharacterized protein</fullName>
    </submittedName>
</protein>
<feature type="compositionally biased region" description="Basic and acidic residues" evidence="1">
    <location>
        <begin position="922"/>
        <end position="973"/>
    </location>
</feature>
<feature type="compositionally biased region" description="Basic and acidic residues" evidence="1">
    <location>
        <begin position="1280"/>
        <end position="1295"/>
    </location>
</feature>
<feature type="compositionally biased region" description="Basic and acidic residues" evidence="1">
    <location>
        <begin position="309"/>
        <end position="319"/>
    </location>
</feature>
<feature type="region of interest" description="Disordered" evidence="1">
    <location>
        <begin position="274"/>
        <end position="339"/>
    </location>
</feature>
<proteinExistence type="predicted"/>
<feature type="compositionally biased region" description="Polar residues" evidence="1">
    <location>
        <begin position="533"/>
        <end position="545"/>
    </location>
</feature>
<feature type="compositionally biased region" description="Polar residues" evidence="1">
    <location>
        <begin position="616"/>
        <end position="630"/>
    </location>
</feature>
<feature type="compositionally biased region" description="Basic and acidic residues" evidence="1">
    <location>
        <begin position="163"/>
        <end position="173"/>
    </location>
</feature>
<feature type="compositionally biased region" description="Basic and acidic residues" evidence="1">
    <location>
        <begin position="1050"/>
        <end position="1077"/>
    </location>
</feature>
<evidence type="ECO:0000313" key="2">
    <source>
        <dbReference type="EMBL" id="KAK9119801.1"/>
    </source>
</evidence>
<feature type="compositionally biased region" description="Basic and acidic residues" evidence="1">
    <location>
        <begin position="903"/>
        <end position="916"/>
    </location>
</feature>
<feature type="region of interest" description="Disordered" evidence="1">
    <location>
        <begin position="521"/>
        <end position="549"/>
    </location>
</feature>
<feature type="region of interest" description="Disordered" evidence="1">
    <location>
        <begin position="1"/>
        <end position="193"/>
    </location>
</feature>
<feature type="compositionally biased region" description="Basic and acidic residues" evidence="1">
    <location>
        <begin position="1085"/>
        <end position="1094"/>
    </location>
</feature>
<sequence>MSQDEGVGNENPQESHVNSLAITSPDILNGISDNTENEKKIPVTPGMEETGYHKAETEEGGEMPECTMAHSTAQGSQEITEREMNEASSLEDKLHDENIERVEAGDKEDQNQEHSQPREEPLVVKLEGAIDAVTELPETVSLSTHDEAEGNEKEDTSSMNQEKSFEEESKEVQTKSGDNIEPEVPKEEVFEADNETTKQIIEDVAAVPISKDLVAEETVKESSKNNEVMSNELSGLQVCEGLEVNQEREEAEKLMKDGGVSATDNSTVFAKEETTNHSFHDDEMAKNQEEAKEHKETLEIVGGEEVAEEERTQTERDETLSNASIYIPDVSTEQVEHKETSEIVGVAAAAEEERTLTEKEETVSNASIYIPDVSTEQVEHKETLEIVGEVAAEEEITQTERDETLSNASISIPDVSTEQVEHKETLEIVGEVAAEEEITQTDRDEMLSDASISIPDVSTEQVEHKEILEIVEGEVAAEEERTLTERDETLSNASISIPDVSEQVEHKETLKIVEGEVAAEEERTLTERDETLSNASISIPDVSTEQVEHKETLEIVEGEVAAEEERTLTERDETLSNASISIPDVSNEQVEHKETLKIVGEVAAEEETKQTERDGTLSNASISIPDVSTEQVEERDLEQDESTTRQISSCISEQEASALEYEVECAKNSEENKAEGEPLEISALPSKEHESKLIEENDQKKCETAMDNDTQGEEVKIPVAEQIMEDAPMRKEESTNLKEANDLLCEDIDGENQNEESQQTQAHTEEVAVSPDVALNNPCKEVDALLISHTLDDQQTSQGVDEKHGEVSDIEPGKEIQGEDGPHTDVEELQLGTAEMEKSTVSANSDDGRTAEVEISELIQTSQTERMELTNTSKGDFQSEDSHAHDDGKDEERSEEQTTIVEFHQKGIEDEKVEERIIEEDSSLKNHNEESSFESEKEQKIVEEPEPEQKEIDHSYKITDAEDRKIDAIQKDEEHDEFQTANASDNVEVIEPEINNVQDISTESVEGQTINESTGEDKKEEENPDGEVPGGLAKSETTTDREEEVIEDNCTFKDHDAQCTGEEVDKQMYPEQTRTDNDTEEEEKKEEGEVKESELSSAKGFRATISTEEKDTGAEDVKDSNDNPSDFNATTEASAETIRREASLKASEASIVVSAQHTDEETSEKAHDANSGSPSASVPSMEEKLSMKEDGPEDEKQRETSPHTYETHSVLEEESGTGSTNVVETEKLEETSDFNEYPTDEMTIGGKSDAPEVEEEKILPGTNAAHEEIGATSESEMTDPNEHFNENLDNVRESSKIVSNEQECEEEKIPSGAHVAHEETGPTSDSLTTDSNEGFTENSENVQETSMPISKEQEQESIAMDMEIKEEAPLASEIQNENLETLLVAQPKEEIKNQVEQQENIPEGEQEVNSISGEHEKAEKDTPDDIEDHAKSNDNLDVSDKAMQILSETEKEDHSCHTLTIASTERNISLPQLHCIRGIQEHEEPLMVENPEISTELVAEDQGQAKLSIAKEVGEIAADGGTSSIDDQMASQTLQNKGTEGENLDEAQRELAFEDRMINDTNQPIENETLVSEAIEKRSDIEMVDKHIIDEEKIPLKQVEDVHEADIAPERNFETSESIEQNEIDTPGETHLEETQDALPVAEVSEQGVKERDCAELTESLRFL</sequence>
<feature type="compositionally biased region" description="Polar residues" evidence="1">
    <location>
        <begin position="858"/>
        <end position="876"/>
    </location>
</feature>
<feature type="compositionally biased region" description="Basic and acidic residues" evidence="1">
    <location>
        <begin position="521"/>
        <end position="531"/>
    </location>
</feature>
<feature type="compositionally biased region" description="Polar residues" evidence="1">
    <location>
        <begin position="995"/>
        <end position="1013"/>
    </location>
</feature>
<comment type="caution">
    <text evidence="2">The sequence shown here is derived from an EMBL/GenBank/DDBJ whole genome shotgun (WGS) entry which is preliminary data.</text>
</comment>
<feature type="compositionally biased region" description="Basic and acidic residues" evidence="1">
    <location>
        <begin position="1413"/>
        <end position="1439"/>
    </location>
</feature>
<feature type="compositionally biased region" description="Basic and acidic residues" evidence="1">
    <location>
        <begin position="606"/>
        <end position="615"/>
    </location>
</feature>
<feature type="compositionally biased region" description="Polar residues" evidence="1">
    <location>
        <begin position="69"/>
        <end position="78"/>
    </location>
</feature>
<keyword evidence="3" id="KW-1185">Reference proteome</keyword>
<feature type="region of interest" description="Disordered" evidence="1">
    <location>
        <begin position="601"/>
        <end position="651"/>
    </location>
</feature>
<accession>A0AAP0NXD2</accession>
<feature type="compositionally biased region" description="Basic and acidic residues" evidence="1">
    <location>
        <begin position="800"/>
        <end position="826"/>
    </location>
</feature>
<evidence type="ECO:0000313" key="3">
    <source>
        <dbReference type="Proteomes" id="UP001419268"/>
    </source>
</evidence>
<feature type="region of interest" description="Disordered" evidence="1">
    <location>
        <begin position="1390"/>
        <end position="1439"/>
    </location>
</feature>
<feature type="compositionally biased region" description="Polar residues" evidence="1">
    <location>
        <begin position="576"/>
        <end position="587"/>
    </location>
</feature>
<dbReference type="EMBL" id="JBBNAG010000007">
    <property type="protein sequence ID" value="KAK9119801.1"/>
    <property type="molecule type" value="Genomic_DNA"/>
</dbReference>
<organism evidence="2 3">
    <name type="scientific">Stephania cephalantha</name>
    <dbReference type="NCBI Taxonomy" id="152367"/>
    <lineage>
        <taxon>Eukaryota</taxon>
        <taxon>Viridiplantae</taxon>
        <taxon>Streptophyta</taxon>
        <taxon>Embryophyta</taxon>
        <taxon>Tracheophyta</taxon>
        <taxon>Spermatophyta</taxon>
        <taxon>Magnoliopsida</taxon>
        <taxon>Ranunculales</taxon>
        <taxon>Menispermaceae</taxon>
        <taxon>Menispermoideae</taxon>
        <taxon>Cissampelideae</taxon>
        <taxon>Stephania</taxon>
    </lineage>
</organism>
<feature type="compositionally biased region" description="Basic and acidic residues" evidence="1">
    <location>
        <begin position="79"/>
        <end position="122"/>
    </location>
</feature>
<dbReference type="Proteomes" id="UP001419268">
    <property type="component" value="Unassembled WGS sequence"/>
</dbReference>
<feature type="region of interest" description="Disordered" evidence="1">
    <location>
        <begin position="1270"/>
        <end position="1373"/>
    </location>
</feature>